<dbReference type="SUPFAM" id="SSF53271">
    <property type="entry name" value="PRTase-like"/>
    <property type="match status" value="1"/>
</dbReference>
<organism evidence="2 3">
    <name type="scientific">Sphaceloma murrayae</name>
    <dbReference type="NCBI Taxonomy" id="2082308"/>
    <lineage>
        <taxon>Eukaryota</taxon>
        <taxon>Fungi</taxon>
        <taxon>Dikarya</taxon>
        <taxon>Ascomycota</taxon>
        <taxon>Pezizomycotina</taxon>
        <taxon>Dothideomycetes</taxon>
        <taxon>Dothideomycetidae</taxon>
        <taxon>Myriangiales</taxon>
        <taxon>Elsinoaceae</taxon>
        <taxon>Sphaceloma</taxon>
    </lineage>
</organism>
<dbReference type="InterPro" id="IPR029057">
    <property type="entry name" value="PRTase-like"/>
</dbReference>
<dbReference type="CDD" id="cd06223">
    <property type="entry name" value="PRTases_typeI"/>
    <property type="match status" value="1"/>
</dbReference>
<dbReference type="OrthoDB" id="5416609at2759"/>
<protein>
    <recommendedName>
        <fullName evidence="1">Phosphoribosyltransferase domain-containing protein</fullName>
    </recommendedName>
</protein>
<evidence type="ECO:0000259" key="1">
    <source>
        <dbReference type="Pfam" id="PF14681"/>
    </source>
</evidence>
<evidence type="ECO:0000313" key="3">
    <source>
        <dbReference type="Proteomes" id="UP000243797"/>
    </source>
</evidence>
<sequence length="135" mass="14600">MALPGAGKSTLLKQLQSRFDLGGFLFFEGSEVLDGTVPGGLAAFKRMRPPIVPLMRGGEPMALGVSETFPLARSLHAKVPEDIKRDHLKACFNLVIVDSVMNTGESVVEFIEHVRAMHATVRIVVIAGCAEEQAR</sequence>
<dbReference type="InParanoid" id="A0A2K1R236"/>
<dbReference type="Proteomes" id="UP000243797">
    <property type="component" value="Unassembled WGS sequence"/>
</dbReference>
<dbReference type="STRING" id="2082308.A0A2K1R236"/>
<proteinExistence type="predicted"/>
<keyword evidence="3" id="KW-1185">Reference proteome</keyword>
<comment type="caution">
    <text evidence="2">The sequence shown here is derived from an EMBL/GenBank/DDBJ whole genome shotgun (WGS) entry which is preliminary data.</text>
</comment>
<accession>A0A2K1R236</accession>
<feature type="domain" description="Phosphoribosyltransferase" evidence="1">
    <location>
        <begin position="48"/>
        <end position="130"/>
    </location>
</feature>
<evidence type="ECO:0000313" key="2">
    <source>
        <dbReference type="EMBL" id="PNS21354.1"/>
    </source>
</evidence>
<reference evidence="2 3" key="1">
    <citation type="submission" date="2017-06" db="EMBL/GenBank/DDBJ databases">
        <title>Draft genome sequence of a variant of Elsinoe murrayae.</title>
        <authorList>
            <person name="Cheng Q."/>
        </authorList>
    </citation>
    <scope>NUCLEOTIDE SEQUENCE [LARGE SCALE GENOMIC DNA]</scope>
    <source>
        <strain evidence="2 3">CQ-2017a</strain>
    </source>
</reference>
<dbReference type="InterPro" id="IPR000836">
    <property type="entry name" value="PRTase_dom"/>
</dbReference>
<dbReference type="Pfam" id="PF14681">
    <property type="entry name" value="UPRTase"/>
    <property type="match status" value="1"/>
</dbReference>
<dbReference type="Gene3D" id="3.40.50.2020">
    <property type="match status" value="1"/>
</dbReference>
<dbReference type="AlphaFoldDB" id="A0A2K1R236"/>
<dbReference type="EMBL" id="NKHZ01000011">
    <property type="protein sequence ID" value="PNS21354.1"/>
    <property type="molecule type" value="Genomic_DNA"/>
</dbReference>
<name>A0A2K1R236_9PEZI</name>
<gene>
    <name evidence="2" type="ORF">CAC42_1133</name>
</gene>